<name>A0AAV7UKJ1_PLEWA</name>
<dbReference type="AlphaFoldDB" id="A0AAV7UKJ1"/>
<proteinExistence type="predicted"/>
<accession>A0AAV7UKJ1</accession>
<comment type="caution">
    <text evidence="1">The sequence shown here is derived from an EMBL/GenBank/DDBJ whole genome shotgun (WGS) entry which is preliminary data.</text>
</comment>
<dbReference type="Proteomes" id="UP001066276">
    <property type="component" value="Chromosome 3_1"/>
</dbReference>
<evidence type="ECO:0000313" key="1">
    <source>
        <dbReference type="EMBL" id="KAJ1189126.1"/>
    </source>
</evidence>
<sequence>MTPMQLCGGKASKTLRQAAIRTGPHNGKKPADLTYVSEKLTPGKAVLLKIHSEEKATKSPKNTAADAHGLGAPMLSFRAPGTALHSDAFLPLRRRARGPAL</sequence>
<protein>
    <submittedName>
        <fullName evidence="1">Uncharacterized protein</fullName>
    </submittedName>
</protein>
<organism evidence="1 2">
    <name type="scientific">Pleurodeles waltl</name>
    <name type="common">Iberian ribbed newt</name>
    <dbReference type="NCBI Taxonomy" id="8319"/>
    <lineage>
        <taxon>Eukaryota</taxon>
        <taxon>Metazoa</taxon>
        <taxon>Chordata</taxon>
        <taxon>Craniata</taxon>
        <taxon>Vertebrata</taxon>
        <taxon>Euteleostomi</taxon>
        <taxon>Amphibia</taxon>
        <taxon>Batrachia</taxon>
        <taxon>Caudata</taxon>
        <taxon>Salamandroidea</taxon>
        <taxon>Salamandridae</taxon>
        <taxon>Pleurodelinae</taxon>
        <taxon>Pleurodeles</taxon>
    </lineage>
</organism>
<evidence type="ECO:0000313" key="2">
    <source>
        <dbReference type="Proteomes" id="UP001066276"/>
    </source>
</evidence>
<dbReference type="EMBL" id="JANPWB010000005">
    <property type="protein sequence ID" value="KAJ1189126.1"/>
    <property type="molecule type" value="Genomic_DNA"/>
</dbReference>
<gene>
    <name evidence="1" type="ORF">NDU88_005877</name>
</gene>
<reference evidence="1" key="1">
    <citation type="journal article" date="2022" name="bioRxiv">
        <title>Sequencing and chromosome-scale assembly of the giantPleurodeles waltlgenome.</title>
        <authorList>
            <person name="Brown T."/>
            <person name="Elewa A."/>
            <person name="Iarovenko S."/>
            <person name="Subramanian E."/>
            <person name="Araus A.J."/>
            <person name="Petzold A."/>
            <person name="Susuki M."/>
            <person name="Suzuki K.-i.T."/>
            <person name="Hayashi T."/>
            <person name="Toyoda A."/>
            <person name="Oliveira C."/>
            <person name="Osipova E."/>
            <person name="Leigh N.D."/>
            <person name="Simon A."/>
            <person name="Yun M.H."/>
        </authorList>
    </citation>
    <scope>NUCLEOTIDE SEQUENCE</scope>
    <source>
        <strain evidence="1">20211129_DDA</strain>
        <tissue evidence="1">Liver</tissue>
    </source>
</reference>
<keyword evidence="2" id="KW-1185">Reference proteome</keyword>